<gene>
    <name evidence="2" type="ORF">SAMN05660420_03332</name>
</gene>
<proteinExistence type="predicted"/>
<keyword evidence="1" id="KW-0472">Membrane</keyword>
<reference evidence="2 3" key="1">
    <citation type="submission" date="2016-10" db="EMBL/GenBank/DDBJ databases">
        <authorList>
            <person name="de Groot N.N."/>
        </authorList>
    </citation>
    <scope>NUCLEOTIDE SEQUENCE [LARGE SCALE GENOMIC DNA]</scope>
    <source>
        <strain evidence="2 3">DSM 7343</strain>
    </source>
</reference>
<keyword evidence="3" id="KW-1185">Reference proteome</keyword>
<sequence>MCTDKWLELTKCKPHELSNAKLEEYMQIAWARTVGNVQTGNIYSALLSEKASRQNRTTVRWSLALSILAVTFALFSLLFSALDWHGDKGWQEDQLAELKLQNSYLQMLSKNMNSTQP</sequence>
<dbReference type="AlphaFoldDB" id="A0A1H4EDW4"/>
<keyword evidence="1" id="KW-0812">Transmembrane</keyword>
<feature type="transmembrane region" description="Helical" evidence="1">
    <location>
        <begin position="61"/>
        <end position="82"/>
    </location>
</feature>
<dbReference type="Proteomes" id="UP000199409">
    <property type="component" value="Unassembled WGS sequence"/>
</dbReference>
<evidence type="ECO:0000313" key="2">
    <source>
        <dbReference type="EMBL" id="SEA82918.1"/>
    </source>
</evidence>
<evidence type="ECO:0000256" key="1">
    <source>
        <dbReference type="SAM" id="Phobius"/>
    </source>
</evidence>
<name>A0A1H4EDW4_9BACT</name>
<keyword evidence="1" id="KW-1133">Transmembrane helix</keyword>
<evidence type="ECO:0000313" key="3">
    <source>
        <dbReference type="Proteomes" id="UP000199409"/>
    </source>
</evidence>
<dbReference type="EMBL" id="FNQN01000016">
    <property type="protein sequence ID" value="SEA82918.1"/>
    <property type="molecule type" value="Genomic_DNA"/>
</dbReference>
<accession>A0A1H4EDW4</accession>
<organism evidence="2 3">
    <name type="scientific">Desulfuromusa kysingii</name>
    <dbReference type="NCBI Taxonomy" id="37625"/>
    <lineage>
        <taxon>Bacteria</taxon>
        <taxon>Pseudomonadati</taxon>
        <taxon>Thermodesulfobacteriota</taxon>
        <taxon>Desulfuromonadia</taxon>
        <taxon>Desulfuromonadales</taxon>
        <taxon>Geopsychrobacteraceae</taxon>
        <taxon>Desulfuromusa</taxon>
    </lineage>
</organism>
<protein>
    <submittedName>
        <fullName evidence="2">Uncharacterized protein</fullName>
    </submittedName>
</protein>